<dbReference type="GO" id="GO:0004553">
    <property type="term" value="F:hydrolase activity, hydrolyzing O-glycosyl compounds"/>
    <property type="evidence" value="ECO:0007669"/>
    <property type="project" value="UniProtKB-ARBA"/>
</dbReference>
<dbReference type="Gene3D" id="2.60.120.200">
    <property type="match status" value="1"/>
</dbReference>
<dbReference type="PANTHER" id="PTHR35332:SF2">
    <property type="entry name" value="REGULATION OF ENOLASE PROTEIN 1"/>
    <property type="match status" value="1"/>
</dbReference>
<dbReference type="SUPFAM" id="SSF49899">
    <property type="entry name" value="Concanavalin A-like lectins/glucanases"/>
    <property type="match status" value="1"/>
</dbReference>
<dbReference type="KEGG" id="fll:EI427_09475"/>
<sequence>MESLNPCELLKGENFFKLKANAGTDFICKYEEYVKDSATFYHQFKEGDFTIKGKVTTLGSAPFDAAFLMVRQNGRKWMKIAVELGVDKKYNVVSVITNNWSDDANGEILEGNNCWLRITRKNNFFGLHYSIDGIKWRFVRAFGMEMDKSVSIGFGIQSPKGDNCIGIIEELKVSDIPVDNFRNGS</sequence>
<dbReference type="InterPro" id="IPR013320">
    <property type="entry name" value="ConA-like_dom_sf"/>
</dbReference>
<dbReference type="EMBL" id="CP034562">
    <property type="protein sequence ID" value="AZQ62460.1"/>
    <property type="molecule type" value="Genomic_DNA"/>
</dbReference>
<accession>A0A3Q9FNR6</accession>
<dbReference type="AlphaFoldDB" id="A0A3Q9FNR6"/>
<keyword evidence="2" id="KW-1185">Reference proteome</keyword>
<organism evidence="1 2">
    <name type="scientific">Flammeovirga pectinis</name>
    <dbReference type="NCBI Taxonomy" id="2494373"/>
    <lineage>
        <taxon>Bacteria</taxon>
        <taxon>Pseudomonadati</taxon>
        <taxon>Bacteroidota</taxon>
        <taxon>Cytophagia</taxon>
        <taxon>Cytophagales</taxon>
        <taxon>Flammeovirgaceae</taxon>
        <taxon>Flammeovirga</taxon>
    </lineage>
</organism>
<name>A0A3Q9FNR6_9BACT</name>
<dbReference type="Pfam" id="PF07081">
    <property type="entry name" value="DUF1349"/>
    <property type="match status" value="1"/>
</dbReference>
<dbReference type="Proteomes" id="UP000267268">
    <property type="component" value="Chromosome 1"/>
</dbReference>
<dbReference type="InterPro" id="IPR009784">
    <property type="entry name" value="DUF1349"/>
</dbReference>
<dbReference type="RefSeq" id="WP_126613984.1">
    <property type="nucleotide sequence ID" value="NZ_CP034562.1"/>
</dbReference>
<reference evidence="1 2" key="1">
    <citation type="submission" date="2018-12" db="EMBL/GenBank/DDBJ databases">
        <title>Flammeovirga pectinis sp. nov., isolated from the gut of the Korean scallop, Patinopecten yessoensis.</title>
        <authorList>
            <person name="Bae J.-W."/>
            <person name="Jeong Y.-S."/>
            <person name="Kang W."/>
        </authorList>
    </citation>
    <scope>NUCLEOTIDE SEQUENCE [LARGE SCALE GENOMIC DNA]</scope>
    <source>
        <strain evidence="1 2">L12M1</strain>
    </source>
</reference>
<gene>
    <name evidence="1" type="ORF">EI427_09475</name>
</gene>
<evidence type="ECO:0000313" key="1">
    <source>
        <dbReference type="EMBL" id="AZQ62460.1"/>
    </source>
</evidence>
<protein>
    <submittedName>
        <fullName evidence="1">DUF1349 domain-containing protein</fullName>
    </submittedName>
</protein>
<dbReference type="GO" id="GO:0005975">
    <property type="term" value="P:carbohydrate metabolic process"/>
    <property type="evidence" value="ECO:0007669"/>
    <property type="project" value="UniProtKB-ARBA"/>
</dbReference>
<dbReference type="OrthoDB" id="9814707at2"/>
<proteinExistence type="predicted"/>
<evidence type="ECO:0000313" key="2">
    <source>
        <dbReference type="Proteomes" id="UP000267268"/>
    </source>
</evidence>
<dbReference type="PANTHER" id="PTHR35332">
    <property type="entry name" value="REGULATION OF ENOLASE PROTEIN 1"/>
    <property type="match status" value="1"/>
</dbReference>